<organism evidence="2 3">
    <name type="scientific">Nisaea acidiphila</name>
    <dbReference type="NCBI Taxonomy" id="1862145"/>
    <lineage>
        <taxon>Bacteria</taxon>
        <taxon>Pseudomonadati</taxon>
        <taxon>Pseudomonadota</taxon>
        <taxon>Alphaproteobacteria</taxon>
        <taxon>Rhodospirillales</taxon>
        <taxon>Thalassobaculaceae</taxon>
        <taxon>Nisaea</taxon>
    </lineage>
</organism>
<sequence>MKMFRDLFLIAMIACGAVGGSQLPQLVQEYEQRLGGARDEAQAAHRQDVAEAKAFGLTLEGFAERYRASEDQAVQAGAERMLQRRDRAERLDEAYAALGAAPYLLRPWVAFTHLETGIAEATWSSFRPTLTLDIRFGIAGILAGWILHALLALLWRALFRRPPKEKNRFRRA</sequence>
<dbReference type="InterPro" id="IPR022584">
    <property type="entry name" value="DUF2937"/>
</dbReference>
<dbReference type="Pfam" id="PF11157">
    <property type="entry name" value="DUF2937"/>
    <property type="match status" value="1"/>
</dbReference>
<proteinExistence type="predicted"/>
<keyword evidence="1" id="KW-0472">Membrane</keyword>
<dbReference type="AlphaFoldDB" id="A0A9J7AM89"/>
<keyword evidence="1" id="KW-1133">Transmembrane helix</keyword>
<name>A0A9J7AM89_9PROT</name>
<accession>A0A9J7AM89</accession>
<feature type="transmembrane region" description="Helical" evidence="1">
    <location>
        <begin position="136"/>
        <end position="159"/>
    </location>
</feature>
<dbReference type="RefSeq" id="WP_257766778.1">
    <property type="nucleotide sequence ID" value="NZ_CP102480.1"/>
</dbReference>
<evidence type="ECO:0000313" key="2">
    <source>
        <dbReference type="EMBL" id="UUX48270.1"/>
    </source>
</evidence>
<evidence type="ECO:0000313" key="3">
    <source>
        <dbReference type="Proteomes" id="UP001060336"/>
    </source>
</evidence>
<gene>
    <name evidence="2" type="ORF">NUH88_12680</name>
</gene>
<reference evidence="2" key="1">
    <citation type="submission" date="2022-08" db="EMBL/GenBank/DDBJ databases">
        <title>Nisaea acidiphila sp. nov., isolated from a marine algal debris and emended description of the genus Nisaea Urios et al. 2008.</title>
        <authorList>
            <person name="Kwon K."/>
        </authorList>
    </citation>
    <scope>NUCLEOTIDE SEQUENCE</scope>
    <source>
        <strain evidence="2">MEBiC11861</strain>
    </source>
</reference>
<keyword evidence="1" id="KW-0812">Transmembrane</keyword>
<evidence type="ECO:0000256" key="1">
    <source>
        <dbReference type="SAM" id="Phobius"/>
    </source>
</evidence>
<protein>
    <submittedName>
        <fullName evidence="2">DUF2937 family protein</fullName>
    </submittedName>
</protein>
<dbReference type="KEGG" id="naci:NUH88_12680"/>
<dbReference type="Proteomes" id="UP001060336">
    <property type="component" value="Chromosome"/>
</dbReference>
<keyword evidence="3" id="KW-1185">Reference proteome</keyword>
<dbReference type="EMBL" id="CP102480">
    <property type="protein sequence ID" value="UUX48270.1"/>
    <property type="molecule type" value="Genomic_DNA"/>
</dbReference>